<sequence length="130" mass="14539">MSIRVMALALVAAGVVASVASSAQAEEGLYKRVISYQNKQDLFYNFYEGPDPSGTTTAMYIAPRPVPAYVGHTYTTYQPFMPHEYTYKHTRSNYAYAPGAGWSRSKVRYRTGGLWLDHWAAGIDPVFCCH</sequence>
<evidence type="ECO:0000256" key="1">
    <source>
        <dbReference type="SAM" id="SignalP"/>
    </source>
</evidence>
<protein>
    <submittedName>
        <fullName evidence="2">Uncharacterized protein</fullName>
    </submittedName>
</protein>
<keyword evidence="3" id="KW-1185">Reference proteome</keyword>
<organism evidence="2 3">
    <name type="scientific">Lacipirellula parvula</name>
    <dbReference type="NCBI Taxonomy" id="2650471"/>
    <lineage>
        <taxon>Bacteria</taxon>
        <taxon>Pseudomonadati</taxon>
        <taxon>Planctomycetota</taxon>
        <taxon>Planctomycetia</taxon>
        <taxon>Pirellulales</taxon>
        <taxon>Lacipirellulaceae</taxon>
        <taxon>Lacipirellula</taxon>
    </lineage>
</organism>
<proteinExistence type="predicted"/>
<evidence type="ECO:0000313" key="3">
    <source>
        <dbReference type="Proteomes" id="UP000326837"/>
    </source>
</evidence>
<dbReference type="AlphaFoldDB" id="A0A5K7XMM4"/>
<feature type="chain" id="PRO_5024969881" evidence="1">
    <location>
        <begin position="26"/>
        <end position="130"/>
    </location>
</feature>
<dbReference type="KEGG" id="lpav:PLANPX_5718"/>
<accession>A0A5K7XMM4</accession>
<name>A0A5K7XMM4_9BACT</name>
<dbReference type="EMBL" id="AP021861">
    <property type="protein sequence ID" value="BBO36106.1"/>
    <property type="molecule type" value="Genomic_DNA"/>
</dbReference>
<gene>
    <name evidence="2" type="ORF">PLANPX_5718</name>
</gene>
<reference evidence="3" key="1">
    <citation type="submission" date="2019-10" db="EMBL/GenBank/DDBJ databases">
        <title>Lacipirellula parvula gen. nov., sp. nov., representing a lineage of planctomycetes widespread in freshwater anoxic habitats, and description of the family Lacipirellulaceae.</title>
        <authorList>
            <person name="Dedysh S.N."/>
            <person name="Kulichevskaya I.S."/>
            <person name="Beletsky A.V."/>
            <person name="Rakitin A.L."/>
            <person name="Mardanov A.V."/>
            <person name="Ivanova A.A."/>
            <person name="Saltykova V.X."/>
            <person name="Rijpstra W.I.C."/>
            <person name="Sinninghe Damste J.S."/>
            <person name="Ravin N.V."/>
        </authorList>
    </citation>
    <scope>NUCLEOTIDE SEQUENCE [LARGE SCALE GENOMIC DNA]</scope>
    <source>
        <strain evidence="3">PX69</strain>
    </source>
</reference>
<dbReference type="RefSeq" id="WP_152101343.1">
    <property type="nucleotide sequence ID" value="NZ_AP021861.1"/>
</dbReference>
<evidence type="ECO:0000313" key="2">
    <source>
        <dbReference type="EMBL" id="BBO36106.1"/>
    </source>
</evidence>
<feature type="signal peptide" evidence="1">
    <location>
        <begin position="1"/>
        <end position="25"/>
    </location>
</feature>
<dbReference type="Proteomes" id="UP000326837">
    <property type="component" value="Chromosome"/>
</dbReference>
<keyword evidence="1" id="KW-0732">Signal</keyword>